<accession>A0A5D3CK43</accession>
<evidence type="ECO:0000313" key="3">
    <source>
        <dbReference type="Proteomes" id="UP000321393"/>
    </source>
</evidence>
<evidence type="ECO:0000313" key="1">
    <source>
        <dbReference type="EMBL" id="KAA0043194.1"/>
    </source>
</evidence>
<dbReference type="EMBL" id="SSTD01010133">
    <property type="protein sequence ID" value="TYK12273.1"/>
    <property type="molecule type" value="Genomic_DNA"/>
</dbReference>
<name>A0A5D3CK43_CUCMM</name>
<dbReference type="Proteomes" id="UP000321947">
    <property type="component" value="Unassembled WGS sequence"/>
</dbReference>
<gene>
    <name evidence="2" type="ORF">E5676_scaffold302G00310</name>
    <name evidence="1" type="ORF">E6C27_scaffold110G00650</name>
</gene>
<protein>
    <submittedName>
        <fullName evidence="2">Uncharacterized protein</fullName>
    </submittedName>
</protein>
<reference evidence="3 4" key="1">
    <citation type="submission" date="2019-08" db="EMBL/GenBank/DDBJ databases">
        <title>Draft genome sequences of two oriental melons (Cucumis melo L. var makuwa).</title>
        <authorList>
            <person name="Kwon S.-Y."/>
        </authorList>
    </citation>
    <scope>NUCLEOTIDE SEQUENCE [LARGE SCALE GENOMIC DNA]</scope>
    <source>
        <strain evidence="4">cv. Chang Bougi</strain>
        <strain evidence="3">cv. SW 3</strain>
        <tissue evidence="2">Leaf</tissue>
    </source>
</reference>
<sequence length="133" mass="15130">MYVSSKHIIPDDILDVHFTVLGIAFSPDVLHWASEDLVIFDDFSVDAFSASGEPQFLVVVFNRAFVVSLVFPSIFNDVPTKLSQTFFSMCITSTILRFRAHSSPLEEFYALPFRRVAYFYVTHSSLEDSVYVT</sequence>
<evidence type="ECO:0000313" key="2">
    <source>
        <dbReference type="EMBL" id="TYK12273.1"/>
    </source>
</evidence>
<evidence type="ECO:0000313" key="4">
    <source>
        <dbReference type="Proteomes" id="UP000321947"/>
    </source>
</evidence>
<dbReference type="Proteomes" id="UP000321393">
    <property type="component" value="Unassembled WGS sequence"/>
</dbReference>
<dbReference type="EMBL" id="SSTE01015327">
    <property type="protein sequence ID" value="KAA0043194.1"/>
    <property type="molecule type" value="Genomic_DNA"/>
</dbReference>
<dbReference type="AlphaFoldDB" id="A0A5D3CK43"/>
<comment type="caution">
    <text evidence="2">The sequence shown here is derived from an EMBL/GenBank/DDBJ whole genome shotgun (WGS) entry which is preliminary data.</text>
</comment>
<organism evidence="2 4">
    <name type="scientific">Cucumis melo var. makuwa</name>
    <name type="common">Oriental melon</name>
    <dbReference type="NCBI Taxonomy" id="1194695"/>
    <lineage>
        <taxon>Eukaryota</taxon>
        <taxon>Viridiplantae</taxon>
        <taxon>Streptophyta</taxon>
        <taxon>Embryophyta</taxon>
        <taxon>Tracheophyta</taxon>
        <taxon>Spermatophyta</taxon>
        <taxon>Magnoliopsida</taxon>
        <taxon>eudicotyledons</taxon>
        <taxon>Gunneridae</taxon>
        <taxon>Pentapetalae</taxon>
        <taxon>rosids</taxon>
        <taxon>fabids</taxon>
        <taxon>Cucurbitales</taxon>
        <taxon>Cucurbitaceae</taxon>
        <taxon>Benincaseae</taxon>
        <taxon>Cucumis</taxon>
    </lineage>
</organism>
<proteinExistence type="predicted"/>